<evidence type="ECO:0000256" key="1">
    <source>
        <dbReference type="SAM" id="SignalP"/>
    </source>
</evidence>
<feature type="chain" id="PRO_5022216465" evidence="1">
    <location>
        <begin position="23"/>
        <end position="287"/>
    </location>
</feature>
<dbReference type="OrthoDB" id="3930382at2759"/>
<accession>A0A517L652</accession>
<organism evidence="2 3">
    <name type="scientific">Venturia effusa</name>
    <dbReference type="NCBI Taxonomy" id="50376"/>
    <lineage>
        <taxon>Eukaryota</taxon>
        <taxon>Fungi</taxon>
        <taxon>Dikarya</taxon>
        <taxon>Ascomycota</taxon>
        <taxon>Pezizomycotina</taxon>
        <taxon>Dothideomycetes</taxon>
        <taxon>Pleosporomycetidae</taxon>
        <taxon>Venturiales</taxon>
        <taxon>Venturiaceae</taxon>
        <taxon>Venturia</taxon>
    </lineage>
</organism>
<keyword evidence="1" id="KW-0732">Signal</keyword>
<dbReference type="EMBL" id="CP042189">
    <property type="protein sequence ID" value="QDS71116.1"/>
    <property type="molecule type" value="Genomic_DNA"/>
</dbReference>
<sequence>MLFKNALIAIAALSSSLGTVLACPLSAASTSLVKRKGYSRPSVFKRTFKKGEGVIAAMLSPPNPAETFPNSEYNLKKYGGKAFVEHVLPGAIPIEMAKPAQKFGWDLNHAWKHVNWYVNKGDSHVSETAFDEQSRTLVSLVENDYPLMKILVKKKDTQLPYRSELWSNTWEPELMAMKGDLRYIMSLNIQNEDTRPIISAVRKLLNPGLADDQPVLVERESGDIKQRESFVALAGTDNGAPMFRMLTDRHNLFGNRKIERVWVWGAKRGQCEEYHDFCNPTIVWEIG</sequence>
<dbReference type="PROSITE" id="PS51257">
    <property type="entry name" value="PROKAR_LIPOPROTEIN"/>
    <property type="match status" value="1"/>
</dbReference>
<name>A0A517L652_9PEZI</name>
<gene>
    <name evidence="2" type="ORF">FKW77_009641</name>
</gene>
<reference evidence="2 3" key="1">
    <citation type="submission" date="2019-07" db="EMBL/GenBank/DDBJ databases">
        <title>Finished genome of Venturia effusa.</title>
        <authorList>
            <person name="Young C.A."/>
            <person name="Cox M.P."/>
            <person name="Ganley A.R.D."/>
            <person name="David W.J."/>
        </authorList>
    </citation>
    <scope>NUCLEOTIDE SEQUENCE [LARGE SCALE GENOMIC DNA]</scope>
    <source>
        <strain evidence="3">albino</strain>
    </source>
</reference>
<dbReference type="Proteomes" id="UP000316270">
    <property type="component" value="Chromosome 5"/>
</dbReference>
<keyword evidence="3" id="KW-1185">Reference proteome</keyword>
<proteinExistence type="predicted"/>
<protein>
    <submittedName>
        <fullName evidence="2">Uncharacterized protein</fullName>
    </submittedName>
</protein>
<evidence type="ECO:0000313" key="3">
    <source>
        <dbReference type="Proteomes" id="UP000316270"/>
    </source>
</evidence>
<evidence type="ECO:0000313" key="2">
    <source>
        <dbReference type="EMBL" id="QDS71116.1"/>
    </source>
</evidence>
<feature type="signal peptide" evidence="1">
    <location>
        <begin position="1"/>
        <end position="22"/>
    </location>
</feature>
<dbReference type="AlphaFoldDB" id="A0A517L652"/>